<sequence>MKKFLFEDVKSVPYMEFLISDMDIANFKPDTVLMIAKKFMEINGMQRPIPLESPGIVRVDSDSDGSELAPRAPEAQLP</sequence>
<evidence type="ECO:0000313" key="3">
    <source>
        <dbReference type="Proteomes" id="UP000008549"/>
    </source>
</evidence>
<dbReference type="KEGG" id="cbr:CBG_05343"/>
<dbReference type="WormBase" id="CBG05343">
    <property type="protein sequence ID" value="CBP07061"/>
    <property type="gene ID" value="WBGene00027806"/>
</dbReference>
<dbReference type="InParanoid" id="A8WZM6"/>
<keyword evidence="3" id="KW-1185">Reference proteome</keyword>
<dbReference type="HOGENOM" id="CLU_2624237_0_0_1"/>
<organism evidence="2 3">
    <name type="scientific">Caenorhabditis briggsae</name>
    <dbReference type="NCBI Taxonomy" id="6238"/>
    <lineage>
        <taxon>Eukaryota</taxon>
        <taxon>Metazoa</taxon>
        <taxon>Ecdysozoa</taxon>
        <taxon>Nematoda</taxon>
        <taxon>Chromadorea</taxon>
        <taxon>Rhabditida</taxon>
        <taxon>Rhabditina</taxon>
        <taxon>Rhabditomorpha</taxon>
        <taxon>Rhabditoidea</taxon>
        <taxon>Rhabditidae</taxon>
        <taxon>Peloderinae</taxon>
        <taxon>Caenorhabditis</taxon>
    </lineage>
</organism>
<proteinExistence type="predicted"/>
<dbReference type="EMBL" id="HE601042">
    <property type="protein sequence ID" value="CAP25836.1"/>
    <property type="molecule type" value="Genomic_DNA"/>
</dbReference>
<dbReference type="Proteomes" id="UP000008549">
    <property type="component" value="Unassembled WGS sequence"/>
</dbReference>
<protein>
    <submittedName>
        <fullName evidence="2">Protein CBG05343</fullName>
    </submittedName>
</protein>
<gene>
    <name evidence="2 4" type="ORF">CBG05343</name>
    <name evidence="2" type="ORF">CBG_05343</name>
</gene>
<reference evidence="2 3" key="2">
    <citation type="journal article" date="2011" name="PLoS Genet.">
        <title>Caenorhabditis briggsae recombinant inbred line genotypes reveal inter-strain incompatibility and the evolution of recombination.</title>
        <authorList>
            <person name="Ross J.A."/>
            <person name="Koboldt D.C."/>
            <person name="Staisch J.E."/>
            <person name="Chamberlin H.M."/>
            <person name="Gupta B.P."/>
            <person name="Miller R.D."/>
            <person name="Baird S.E."/>
            <person name="Haag E.S."/>
        </authorList>
    </citation>
    <scope>NUCLEOTIDE SEQUENCE [LARGE SCALE GENOMIC DNA]</scope>
    <source>
        <strain evidence="2 3">AF16</strain>
    </source>
</reference>
<accession>A8WZM6</accession>
<feature type="region of interest" description="Disordered" evidence="1">
    <location>
        <begin position="53"/>
        <end position="78"/>
    </location>
</feature>
<dbReference type="RefSeq" id="XP_002645618.1">
    <property type="nucleotide sequence ID" value="XM_002645572.1"/>
</dbReference>
<dbReference type="AlphaFoldDB" id="A8WZM6"/>
<evidence type="ECO:0000313" key="2">
    <source>
        <dbReference type="EMBL" id="CAP25836.1"/>
    </source>
</evidence>
<evidence type="ECO:0000313" key="4">
    <source>
        <dbReference type="WormBase" id="CBG05343"/>
    </source>
</evidence>
<dbReference type="GeneID" id="8587617"/>
<reference evidence="2 3" key="1">
    <citation type="journal article" date="2003" name="PLoS Biol.">
        <title>The genome sequence of Caenorhabditis briggsae: a platform for comparative genomics.</title>
        <authorList>
            <person name="Stein L.D."/>
            <person name="Bao Z."/>
            <person name="Blasiar D."/>
            <person name="Blumenthal T."/>
            <person name="Brent M.R."/>
            <person name="Chen N."/>
            <person name="Chinwalla A."/>
            <person name="Clarke L."/>
            <person name="Clee C."/>
            <person name="Coghlan A."/>
            <person name="Coulson A."/>
            <person name="D'Eustachio P."/>
            <person name="Fitch D.H."/>
            <person name="Fulton L.A."/>
            <person name="Fulton R.E."/>
            <person name="Griffiths-Jones S."/>
            <person name="Harris T.W."/>
            <person name="Hillier L.W."/>
            <person name="Kamath R."/>
            <person name="Kuwabara P.E."/>
            <person name="Mardis E.R."/>
            <person name="Marra M.A."/>
            <person name="Miner T.L."/>
            <person name="Minx P."/>
            <person name="Mullikin J.C."/>
            <person name="Plumb R.W."/>
            <person name="Rogers J."/>
            <person name="Schein J.E."/>
            <person name="Sohrmann M."/>
            <person name="Spieth J."/>
            <person name="Stajich J.E."/>
            <person name="Wei C."/>
            <person name="Willey D."/>
            <person name="Wilson R.K."/>
            <person name="Durbin R."/>
            <person name="Waterston R.H."/>
        </authorList>
    </citation>
    <scope>NUCLEOTIDE SEQUENCE [LARGE SCALE GENOMIC DNA]</scope>
    <source>
        <strain evidence="2 3">AF16</strain>
    </source>
</reference>
<dbReference type="CTD" id="8587617"/>
<evidence type="ECO:0000256" key="1">
    <source>
        <dbReference type="SAM" id="MobiDB-lite"/>
    </source>
</evidence>
<name>A8WZM6_CAEBR</name>